<comment type="caution">
    <text evidence="7">The sequence shown here is derived from an EMBL/GenBank/DDBJ whole genome shotgun (WGS) entry which is preliminary data.</text>
</comment>
<dbReference type="GO" id="GO:0016491">
    <property type="term" value="F:oxidoreductase activity"/>
    <property type="evidence" value="ECO:0007669"/>
    <property type="project" value="UniProtKB-KW"/>
</dbReference>
<evidence type="ECO:0000256" key="3">
    <source>
        <dbReference type="ARBA" id="ARBA00023002"/>
    </source>
</evidence>
<dbReference type="SUPFAM" id="SSF51197">
    <property type="entry name" value="Clavaminate synthase-like"/>
    <property type="match status" value="1"/>
</dbReference>
<dbReference type="InterPro" id="IPR026992">
    <property type="entry name" value="DIOX_N"/>
</dbReference>
<dbReference type="PANTHER" id="PTHR10209">
    <property type="entry name" value="OXIDOREDUCTASE, 2OG-FE II OXYGENASE FAMILY PROTEIN"/>
    <property type="match status" value="1"/>
</dbReference>
<gene>
    <name evidence="7" type="ORF">B0A55_07504</name>
</gene>
<evidence type="ECO:0000313" key="7">
    <source>
        <dbReference type="EMBL" id="TKA69823.1"/>
    </source>
</evidence>
<dbReference type="Pfam" id="PF03171">
    <property type="entry name" value="2OG-FeII_Oxy"/>
    <property type="match status" value="1"/>
</dbReference>
<dbReference type="EMBL" id="NAJQ01000430">
    <property type="protein sequence ID" value="TKA69823.1"/>
    <property type="molecule type" value="Genomic_DNA"/>
</dbReference>
<organism evidence="7 8">
    <name type="scientific">Friedmanniomyces simplex</name>
    <dbReference type="NCBI Taxonomy" id="329884"/>
    <lineage>
        <taxon>Eukaryota</taxon>
        <taxon>Fungi</taxon>
        <taxon>Dikarya</taxon>
        <taxon>Ascomycota</taxon>
        <taxon>Pezizomycotina</taxon>
        <taxon>Dothideomycetes</taxon>
        <taxon>Dothideomycetidae</taxon>
        <taxon>Mycosphaerellales</taxon>
        <taxon>Teratosphaeriaceae</taxon>
        <taxon>Friedmanniomyces</taxon>
    </lineage>
</organism>
<dbReference type="PROSITE" id="PS51471">
    <property type="entry name" value="FE2OG_OXY"/>
    <property type="match status" value="1"/>
</dbReference>
<dbReference type="GO" id="GO:0046872">
    <property type="term" value="F:metal ion binding"/>
    <property type="evidence" value="ECO:0007669"/>
    <property type="project" value="UniProtKB-KW"/>
</dbReference>
<dbReference type="Gene3D" id="2.60.120.330">
    <property type="entry name" value="B-lactam Antibiotic, Isopenicillin N Synthase, Chain"/>
    <property type="match status" value="1"/>
</dbReference>
<evidence type="ECO:0000256" key="1">
    <source>
        <dbReference type="ARBA" id="ARBA00008056"/>
    </source>
</evidence>
<sequence length="735" mass="81185">MARARHHEAAATADRPPDRFEPINPTHPLPPEADSPEIPENPSNTPPPPVRGFKQWCKRHIWPSIRSNDNNNKNNNNNNNDNDNNDNDKNTANNKPWDILKHHGRRLHKEPPPNHPSRALPQPQPHIHNDDEAGPGVEEPAQPPSQAPLPARSPSRASTFGLSSLINNLKHDTERCFLTSLEKEVYRYLTLVTTGTGHLASASLGEFGGTAAAGDEQEYYSSPTATPRKLWQRSSISRGISPRIRKELLCRDLSNFVVEEQRAVLRTVLFRDVEIHCGGYEEGVRVVVPPSWGWQRETRSLPQPQPVLRPSPARRGVVTEAARARGWRALGLEDKEHSATCLPYFTDFNQKLTIMGSTGSEAARIPVIDIRPSNADAPKQLLDAATRYGFVFIENNEIGIAPEDIDHMFDLSQQFFASPIDLKQEVSISSNKAGKNHGWLSRGVEKLDPSTQQRPDVKDHLRAFNLGEPLNNTLPQPLPAPLKPHAQTLLTFQTNCQRLSHSILRLVAVALDLDENWFTLRHSPPGGGGGKPSGTIFRMLYYPQLDDDEKNSSEHSVEIRAGAHSDYESLTLLFQQPGQPGLEIRMPSGEWAGVPVNPHVSDTSRSTGSEEAGVCCEKKTQQQQQQRALPILVNIGDLLEDWTGGLLKSTVHRVVFPPRGGGGQGGGGQGGGGGGDRYSMAYFCHPLDEALLEPVPSRLVREHAEKTGRSGRRGGKVITARDHLMERLAATYTVK</sequence>
<keyword evidence="8" id="KW-1185">Reference proteome</keyword>
<keyword evidence="4" id="KW-0408">Iron</keyword>
<accession>A0A4U0X491</accession>
<evidence type="ECO:0000259" key="6">
    <source>
        <dbReference type="PROSITE" id="PS51471"/>
    </source>
</evidence>
<dbReference type="Proteomes" id="UP000309340">
    <property type="component" value="Unassembled WGS sequence"/>
</dbReference>
<feature type="region of interest" description="Disordered" evidence="5">
    <location>
        <begin position="1"/>
        <end position="156"/>
    </location>
</feature>
<dbReference type="Pfam" id="PF14226">
    <property type="entry name" value="DIOX_N"/>
    <property type="match status" value="1"/>
</dbReference>
<dbReference type="PANTHER" id="PTHR10209:SF886">
    <property type="entry name" value="UPF0676 PROTEIN C1494.01"/>
    <property type="match status" value="1"/>
</dbReference>
<evidence type="ECO:0000256" key="5">
    <source>
        <dbReference type="SAM" id="MobiDB-lite"/>
    </source>
</evidence>
<proteinExistence type="inferred from homology"/>
<evidence type="ECO:0000256" key="2">
    <source>
        <dbReference type="ARBA" id="ARBA00022723"/>
    </source>
</evidence>
<keyword evidence="2" id="KW-0479">Metal-binding</keyword>
<dbReference type="InterPro" id="IPR005123">
    <property type="entry name" value="Oxoglu/Fe-dep_dioxygenase_dom"/>
</dbReference>
<evidence type="ECO:0000256" key="4">
    <source>
        <dbReference type="ARBA" id="ARBA00023004"/>
    </source>
</evidence>
<feature type="domain" description="Fe2OG dioxygenase" evidence="6">
    <location>
        <begin position="531"/>
        <end position="686"/>
    </location>
</feature>
<keyword evidence="3" id="KW-0560">Oxidoreductase</keyword>
<protein>
    <recommendedName>
        <fullName evidence="6">Fe2OG dioxygenase domain-containing protein</fullName>
    </recommendedName>
</protein>
<evidence type="ECO:0000313" key="8">
    <source>
        <dbReference type="Proteomes" id="UP000309340"/>
    </source>
</evidence>
<dbReference type="OrthoDB" id="288590at2759"/>
<comment type="similarity">
    <text evidence="1">Belongs to the iron/ascorbate-dependent oxidoreductase family.</text>
</comment>
<feature type="compositionally biased region" description="Low complexity" evidence="5">
    <location>
        <begin position="68"/>
        <end position="82"/>
    </location>
</feature>
<dbReference type="InterPro" id="IPR044861">
    <property type="entry name" value="IPNS-like_FE2OG_OXY"/>
</dbReference>
<name>A0A4U0X491_9PEZI</name>
<dbReference type="AlphaFoldDB" id="A0A4U0X491"/>
<dbReference type="InterPro" id="IPR027443">
    <property type="entry name" value="IPNS-like_sf"/>
</dbReference>
<reference evidence="7 8" key="1">
    <citation type="submission" date="2017-03" db="EMBL/GenBank/DDBJ databases">
        <title>Genomes of endolithic fungi from Antarctica.</title>
        <authorList>
            <person name="Coleine C."/>
            <person name="Masonjones S."/>
            <person name="Stajich J.E."/>
        </authorList>
    </citation>
    <scope>NUCLEOTIDE SEQUENCE [LARGE SCALE GENOMIC DNA]</scope>
    <source>
        <strain evidence="7 8">CCFEE 5184</strain>
    </source>
</reference>
<dbReference type="STRING" id="329884.A0A4U0X491"/>
<dbReference type="GO" id="GO:0044283">
    <property type="term" value="P:small molecule biosynthetic process"/>
    <property type="evidence" value="ECO:0007669"/>
    <property type="project" value="UniProtKB-ARBA"/>
</dbReference>